<dbReference type="GeneID" id="28862919"/>
<reference evidence="3" key="1">
    <citation type="journal article" date="2017" name="BMC Genomics">
        <title>Gapless genome assembly of Colletotrichum higginsianum reveals chromosome structure and association of transposable elements with secondary metabolite gene clusters.</title>
        <authorList>
            <person name="Dallery J.-F."/>
            <person name="Lapalu N."/>
            <person name="Zampounis A."/>
            <person name="Pigne S."/>
            <person name="Luyten I."/>
            <person name="Amselem J."/>
            <person name="Wittenberg A.H.J."/>
            <person name="Zhou S."/>
            <person name="de Queiroz M.V."/>
            <person name="Robin G.P."/>
            <person name="Auger A."/>
            <person name="Hainaut M."/>
            <person name="Henrissat B."/>
            <person name="Kim K.-T."/>
            <person name="Lee Y.-H."/>
            <person name="Lespinet O."/>
            <person name="Schwartz D.C."/>
            <person name="Thon M.R."/>
            <person name="O'Connell R.J."/>
        </authorList>
    </citation>
    <scope>NUCLEOTIDE SEQUENCE [LARGE SCALE GENOMIC DNA]</scope>
    <source>
        <strain evidence="3">IMI 349063</strain>
    </source>
</reference>
<dbReference type="OrthoDB" id="4836052at2759"/>
<evidence type="ECO:0000313" key="2">
    <source>
        <dbReference type="EMBL" id="OBR11541.1"/>
    </source>
</evidence>
<accession>A0A1B7YHB6</accession>
<feature type="region of interest" description="Disordered" evidence="1">
    <location>
        <begin position="75"/>
        <end position="110"/>
    </location>
</feature>
<proteinExistence type="predicted"/>
<protein>
    <submittedName>
        <fullName evidence="2">Uncharacterized protein</fullName>
    </submittedName>
</protein>
<dbReference type="EMBL" id="LTAN01000003">
    <property type="protein sequence ID" value="OBR11541.1"/>
    <property type="molecule type" value="Genomic_DNA"/>
</dbReference>
<dbReference type="AlphaFoldDB" id="A0A1B7YHB6"/>
<dbReference type="Proteomes" id="UP000092177">
    <property type="component" value="Chromosome 3"/>
</dbReference>
<evidence type="ECO:0000313" key="3">
    <source>
        <dbReference type="Proteomes" id="UP000092177"/>
    </source>
</evidence>
<comment type="caution">
    <text evidence="2">The sequence shown here is derived from an EMBL/GenBank/DDBJ whole genome shotgun (WGS) entry which is preliminary data.</text>
</comment>
<feature type="compositionally biased region" description="Basic and acidic residues" evidence="1">
    <location>
        <begin position="90"/>
        <end position="104"/>
    </location>
</feature>
<organism evidence="2 3">
    <name type="scientific">Colletotrichum higginsianum (strain IMI 349063)</name>
    <name type="common">Crucifer anthracnose fungus</name>
    <dbReference type="NCBI Taxonomy" id="759273"/>
    <lineage>
        <taxon>Eukaryota</taxon>
        <taxon>Fungi</taxon>
        <taxon>Dikarya</taxon>
        <taxon>Ascomycota</taxon>
        <taxon>Pezizomycotina</taxon>
        <taxon>Sordariomycetes</taxon>
        <taxon>Hypocreomycetidae</taxon>
        <taxon>Glomerellales</taxon>
        <taxon>Glomerellaceae</taxon>
        <taxon>Colletotrichum</taxon>
        <taxon>Colletotrichum destructivum species complex</taxon>
    </lineage>
</organism>
<evidence type="ECO:0000256" key="1">
    <source>
        <dbReference type="SAM" id="MobiDB-lite"/>
    </source>
</evidence>
<gene>
    <name evidence="2" type="ORF">CH63R_03837</name>
</gene>
<feature type="compositionally biased region" description="Basic residues" evidence="1">
    <location>
        <begin position="75"/>
        <end position="89"/>
    </location>
</feature>
<name>A0A1B7YHB6_COLHI</name>
<dbReference type="KEGG" id="chig:CH63R_03837"/>
<dbReference type="VEuPathDB" id="FungiDB:CH63R_03837"/>
<sequence>MDLSHARPPSVFPEVVMLPRLATSHSPPTRGLFVFLFSPVHLAVSSLFFRLCRQGKQLRILVSWIILAAMTQRHGHHRKHESKRPHKNSPHRESAKDVTQREETASQPPIMVVPATGPWSSWALDPEGRGFYYRNRTNAAGRYEWDFSPKTTTFGYAQPTQQIGYHQSSLAIAPAPAPAFRQTLMFPTGPALGQDQPSTDSDFTNDFDDEVTSLAAGSGFVIPAIIDVDTKNNVTVLVPDSKTGEAKVFWDNKRKHAHKLKKSPNVKVREWLHKE</sequence>
<keyword evidence="3" id="KW-1185">Reference proteome</keyword>
<dbReference type="RefSeq" id="XP_018160058.1">
    <property type="nucleotide sequence ID" value="XM_018298812.1"/>
</dbReference>